<evidence type="ECO:0000256" key="1">
    <source>
        <dbReference type="ARBA" id="ARBA00001946"/>
    </source>
</evidence>
<comment type="cofactor">
    <cofactor evidence="1 9">
        <name>Mg(2+)</name>
        <dbReference type="ChEBI" id="CHEBI:18420"/>
    </cofactor>
</comment>
<dbReference type="GO" id="GO:0004521">
    <property type="term" value="F:RNA endonuclease activity"/>
    <property type="evidence" value="ECO:0007669"/>
    <property type="project" value="InterPro"/>
</dbReference>
<dbReference type="InterPro" id="IPR021127">
    <property type="entry name" value="CRISPR_associated_Cas2"/>
</dbReference>
<gene>
    <name evidence="9 10" type="primary">cas2</name>
    <name evidence="10" type="ORF">HHJ77_09690</name>
</gene>
<dbReference type="NCBIfam" id="TIGR01573">
    <property type="entry name" value="cas2"/>
    <property type="match status" value="1"/>
</dbReference>
<evidence type="ECO:0000256" key="4">
    <source>
        <dbReference type="ARBA" id="ARBA00022723"/>
    </source>
</evidence>
<dbReference type="GO" id="GO:0016787">
    <property type="term" value="F:hydrolase activity"/>
    <property type="evidence" value="ECO:0007669"/>
    <property type="project" value="UniProtKB-KW"/>
</dbReference>
<dbReference type="GO" id="GO:0051607">
    <property type="term" value="P:defense response to virus"/>
    <property type="evidence" value="ECO:0007669"/>
    <property type="project" value="UniProtKB-UniRule"/>
</dbReference>
<evidence type="ECO:0000256" key="3">
    <source>
        <dbReference type="ARBA" id="ARBA00022722"/>
    </source>
</evidence>
<keyword evidence="7 9" id="KW-0460">Magnesium</keyword>
<dbReference type="GO" id="GO:0046872">
    <property type="term" value="F:metal ion binding"/>
    <property type="evidence" value="ECO:0007669"/>
    <property type="project" value="UniProtKB-UniRule"/>
</dbReference>
<dbReference type="RefSeq" id="WP_036369213.1">
    <property type="nucleotide sequence ID" value="NZ_JABCUY010000026.1"/>
</dbReference>
<dbReference type="GO" id="GO:0043571">
    <property type="term" value="P:maintenance of CRISPR repeat elements"/>
    <property type="evidence" value="ECO:0007669"/>
    <property type="project" value="UniProtKB-UniRule"/>
</dbReference>
<comment type="subunit">
    <text evidence="9">Homodimer, forms a heterotetramer with a Cas1 homodimer.</text>
</comment>
<organism evidence="10 11">
    <name type="scientific">Mobiluncus mulieris</name>
    <dbReference type="NCBI Taxonomy" id="2052"/>
    <lineage>
        <taxon>Bacteria</taxon>
        <taxon>Bacillati</taxon>
        <taxon>Actinomycetota</taxon>
        <taxon>Actinomycetes</taxon>
        <taxon>Actinomycetales</taxon>
        <taxon>Actinomycetaceae</taxon>
        <taxon>Mobiluncus</taxon>
    </lineage>
</organism>
<comment type="similarity">
    <text evidence="2 9">Belongs to the CRISPR-associated endoribonuclease Cas2 protein family.</text>
</comment>
<reference evidence="10 11" key="1">
    <citation type="submission" date="2020-04" db="EMBL/GenBank/DDBJ databases">
        <title>Antimicrobial susceptibility and clonality of vaginal-derived multi-drug resistant Mobiluncus isolates in China.</title>
        <authorList>
            <person name="Zhang X."/>
        </authorList>
    </citation>
    <scope>NUCLEOTIDE SEQUENCE [LARGE SCALE GENOMIC DNA]</scope>
    <source>
        <strain evidence="10 11">12</strain>
    </source>
</reference>
<keyword evidence="6 9" id="KW-0378">Hydrolase</keyword>
<keyword evidence="5 9" id="KW-0255">Endonuclease</keyword>
<dbReference type="HAMAP" id="MF_01471">
    <property type="entry name" value="Cas2"/>
    <property type="match status" value="1"/>
</dbReference>
<keyword evidence="3 9" id="KW-0540">Nuclease</keyword>
<dbReference type="EMBL" id="JABCUS010000024">
    <property type="protein sequence ID" value="NMX04179.1"/>
    <property type="molecule type" value="Genomic_DNA"/>
</dbReference>
<dbReference type="Proteomes" id="UP000575397">
    <property type="component" value="Unassembled WGS sequence"/>
</dbReference>
<evidence type="ECO:0000313" key="10">
    <source>
        <dbReference type="EMBL" id="NMX04179.1"/>
    </source>
</evidence>
<dbReference type="Pfam" id="PF09827">
    <property type="entry name" value="CRISPR_Cas2"/>
    <property type="match status" value="1"/>
</dbReference>
<accession>A0A7Y0Y764</accession>
<evidence type="ECO:0000256" key="8">
    <source>
        <dbReference type="ARBA" id="ARBA00023118"/>
    </source>
</evidence>
<dbReference type="AlphaFoldDB" id="A0A7Y0Y764"/>
<evidence type="ECO:0000256" key="5">
    <source>
        <dbReference type="ARBA" id="ARBA00022759"/>
    </source>
</evidence>
<name>A0A7Y0Y764_9ACTO</name>
<evidence type="ECO:0000256" key="6">
    <source>
        <dbReference type="ARBA" id="ARBA00022801"/>
    </source>
</evidence>
<dbReference type="SUPFAM" id="SSF143430">
    <property type="entry name" value="TTP0101/SSO1404-like"/>
    <property type="match status" value="1"/>
</dbReference>
<proteinExistence type="inferred from homology"/>
<keyword evidence="8 9" id="KW-0051">Antiviral defense</keyword>
<dbReference type="EC" id="3.1.-.-" evidence="9"/>
<evidence type="ECO:0000313" key="11">
    <source>
        <dbReference type="Proteomes" id="UP000575397"/>
    </source>
</evidence>
<comment type="caution">
    <text evidence="10">The sequence shown here is derived from an EMBL/GenBank/DDBJ whole genome shotgun (WGS) entry which is preliminary data.</text>
</comment>
<evidence type="ECO:0000256" key="7">
    <source>
        <dbReference type="ARBA" id="ARBA00022842"/>
    </source>
</evidence>
<protein>
    <recommendedName>
        <fullName evidence="9">CRISPR-associated endoribonuclease Cas2</fullName>
        <ecNumber evidence="9">3.1.-.-</ecNumber>
    </recommendedName>
</protein>
<keyword evidence="4 9" id="KW-0479">Metal-binding</keyword>
<evidence type="ECO:0000256" key="9">
    <source>
        <dbReference type="HAMAP-Rule" id="MF_01471"/>
    </source>
</evidence>
<comment type="function">
    <text evidence="9">CRISPR (clustered regularly interspaced short palindromic repeat), is an adaptive immune system that provides protection against mobile genetic elements (viruses, transposable elements and conjugative plasmids). CRISPR clusters contain sequences complementary to antecedent mobile elements and target invading nucleic acids. CRISPR clusters are transcribed and processed into CRISPR RNA (crRNA). Functions as a ssRNA-specific endoribonuclease. Involved in the integration of spacer DNA into the CRISPR cassette.</text>
</comment>
<feature type="binding site" evidence="9">
    <location>
        <position position="13"/>
    </location>
    <ligand>
        <name>Mg(2+)</name>
        <dbReference type="ChEBI" id="CHEBI:18420"/>
        <note>catalytic</note>
    </ligand>
</feature>
<dbReference type="InterPro" id="IPR019199">
    <property type="entry name" value="Virulence_VapD/CRISPR_Cas2"/>
</dbReference>
<sequence length="106" mass="12244">MPGEPVWCMVMFDLPTKTKKQRRAYTGFRRYLLDNGFSQVQFSVYSWYSPAGHLSVRLLKGIKAHLPPGGEVRIYHLTDHQWATALRFSNATEVKQEEAPAQLMLF</sequence>
<evidence type="ECO:0000256" key="2">
    <source>
        <dbReference type="ARBA" id="ARBA00009959"/>
    </source>
</evidence>